<dbReference type="InterPro" id="IPR041682">
    <property type="entry name" value="AAA_14"/>
</dbReference>
<keyword evidence="4" id="KW-1185">Reference proteome</keyword>
<dbReference type="Pfam" id="PF13635">
    <property type="entry name" value="DUF4143"/>
    <property type="match status" value="1"/>
</dbReference>
<sequence>MNELILSIIREQQSAGIPDLFERDLQLGDIQKPARGNLVRVIVGVRRCGKTYRLYQEMKRVIEAGYPERNLLYFNFEDERLKPYSKNLLDAVLEGFYTLNPNAREEGAFFFFDEIQEVPEWGTFLRRVVDTQKATIYVSGSSSKMLSGEVASAFRGRGLSRELFPMSFSEFLRFQGVQIPSPSPSPLTAMSGSSENENSVESRANARHKGRLDAFTVEERAQLLHWLPRYLERGGFIAVQSLETPDAVELLQSYANRTVNSDVIERYDVRSPSVALRFVSRCLASSGRELSINKIRNDFESRGVRTSRVTLTSLFGYYQEAYLIFAVNEFSRAIADNSRSTPKVYAIDQGMLSAFSKASTREEGQRLETAVFLKLRRTRRLVRDGNISRLLLRENGHRHEVDFIVGDALSGEAYQLIQACWSLTDEKIQRREVSALQAAMRKYHLEQGTIVTYAQRSVITVPEGTIRVEPAWSWLLD</sequence>
<comment type="caution">
    <text evidence="3">The sequence shown here is derived from an EMBL/GenBank/DDBJ whole genome shotgun (WGS) entry which is preliminary data.</text>
</comment>
<evidence type="ECO:0000313" key="3">
    <source>
        <dbReference type="EMBL" id="KFI44857.1"/>
    </source>
</evidence>
<protein>
    <submittedName>
        <fullName evidence="3">ATPase (AAA superfamily)</fullName>
    </submittedName>
</protein>
<dbReference type="AlphaFoldDB" id="A0A086ZEA7"/>
<organism evidence="3 4">
    <name type="scientific">Bifidobacterium bohemicum DSM 22767</name>
    <dbReference type="NCBI Taxonomy" id="1437606"/>
    <lineage>
        <taxon>Bacteria</taxon>
        <taxon>Bacillati</taxon>
        <taxon>Actinomycetota</taxon>
        <taxon>Actinomycetes</taxon>
        <taxon>Bifidobacteriales</taxon>
        <taxon>Bifidobacteriaceae</taxon>
        <taxon>Bifidobacterium</taxon>
    </lineage>
</organism>
<dbReference type="SUPFAM" id="SSF52540">
    <property type="entry name" value="P-loop containing nucleoside triphosphate hydrolases"/>
    <property type="match status" value="1"/>
</dbReference>
<dbReference type="EMBL" id="JGYP01000005">
    <property type="protein sequence ID" value="KFI44857.1"/>
    <property type="molecule type" value="Genomic_DNA"/>
</dbReference>
<gene>
    <name evidence="3" type="ORF">BBOH_1588</name>
</gene>
<dbReference type="PANTHER" id="PTHR33295:SF8">
    <property type="entry name" value="AAA+ ATPASE DOMAIN-CONTAINING PROTEIN"/>
    <property type="match status" value="1"/>
</dbReference>
<reference evidence="3 4" key="1">
    <citation type="submission" date="2014-03" db="EMBL/GenBank/DDBJ databases">
        <title>Genomics of Bifidobacteria.</title>
        <authorList>
            <person name="Ventura M."/>
            <person name="Milani C."/>
            <person name="Lugli G.A."/>
        </authorList>
    </citation>
    <scope>NUCLEOTIDE SEQUENCE [LARGE SCALE GENOMIC DNA]</scope>
    <source>
        <strain evidence="3 4">DSM 22767</strain>
    </source>
</reference>
<evidence type="ECO:0000259" key="2">
    <source>
        <dbReference type="Pfam" id="PF13635"/>
    </source>
</evidence>
<feature type="domain" description="DUF4143" evidence="2">
    <location>
        <begin position="261"/>
        <end position="406"/>
    </location>
</feature>
<proteinExistence type="predicted"/>
<dbReference type="STRING" id="1437606.BBOH_1588"/>
<name>A0A086ZEA7_9BIFI</name>
<dbReference type="OrthoDB" id="9801684at2"/>
<dbReference type="Proteomes" id="UP000029096">
    <property type="component" value="Unassembled WGS sequence"/>
</dbReference>
<evidence type="ECO:0000313" key="4">
    <source>
        <dbReference type="Proteomes" id="UP000029096"/>
    </source>
</evidence>
<dbReference type="Pfam" id="PF13173">
    <property type="entry name" value="AAA_14"/>
    <property type="match status" value="1"/>
</dbReference>
<feature type="domain" description="AAA" evidence="1">
    <location>
        <begin position="39"/>
        <end position="172"/>
    </location>
</feature>
<dbReference type="InterPro" id="IPR027417">
    <property type="entry name" value="P-loop_NTPase"/>
</dbReference>
<dbReference type="PANTHER" id="PTHR33295">
    <property type="entry name" value="ATPASE"/>
    <property type="match status" value="1"/>
</dbReference>
<evidence type="ECO:0000259" key="1">
    <source>
        <dbReference type="Pfam" id="PF13173"/>
    </source>
</evidence>
<dbReference type="RefSeq" id="WP_033520980.1">
    <property type="nucleotide sequence ID" value="NZ_JGYP01000005.1"/>
</dbReference>
<accession>A0A086ZEA7</accession>
<dbReference type="eggNOG" id="COG1373">
    <property type="taxonomic scope" value="Bacteria"/>
</dbReference>
<dbReference type="InterPro" id="IPR025420">
    <property type="entry name" value="DUF4143"/>
</dbReference>